<dbReference type="RefSeq" id="WP_204062321.1">
    <property type="nucleotide sequence ID" value="NZ_BOOJ01000007.1"/>
</dbReference>
<organism evidence="1 2">
    <name type="scientific">Planobispora siamensis</name>
    <dbReference type="NCBI Taxonomy" id="936338"/>
    <lineage>
        <taxon>Bacteria</taxon>
        <taxon>Bacillati</taxon>
        <taxon>Actinomycetota</taxon>
        <taxon>Actinomycetes</taxon>
        <taxon>Streptosporangiales</taxon>
        <taxon>Streptosporangiaceae</taxon>
        <taxon>Planobispora</taxon>
    </lineage>
</organism>
<keyword evidence="2" id="KW-1185">Reference proteome</keyword>
<gene>
    <name evidence="1" type="ORF">Psi01_05660</name>
</gene>
<name>A0A8J3S7Z0_9ACTN</name>
<dbReference type="AlphaFoldDB" id="A0A8J3S7Z0"/>
<accession>A0A8J3S7Z0</accession>
<evidence type="ECO:0000313" key="1">
    <source>
        <dbReference type="EMBL" id="GIH89936.1"/>
    </source>
</evidence>
<protein>
    <submittedName>
        <fullName evidence="1">Uncharacterized protein</fullName>
    </submittedName>
</protein>
<reference evidence="1 2" key="1">
    <citation type="submission" date="2021-01" db="EMBL/GenBank/DDBJ databases">
        <title>Whole genome shotgun sequence of Planobispora siamensis NBRC 107568.</title>
        <authorList>
            <person name="Komaki H."/>
            <person name="Tamura T."/>
        </authorList>
    </citation>
    <scope>NUCLEOTIDE SEQUENCE [LARGE SCALE GENOMIC DNA]</scope>
    <source>
        <strain evidence="1 2">NBRC 107568</strain>
    </source>
</reference>
<comment type="caution">
    <text evidence="1">The sequence shown here is derived from an EMBL/GenBank/DDBJ whole genome shotgun (WGS) entry which is preliminary data.</text>
</comment>
<dbReference type="EMBL" id="BOOJ01000007">
    <property type="protein sequence ID" value="GIH89936.1"/>
    <property type="molecule type" value="Genomic_DNA"/>
</dbReference>
<proteinExistence type="predicted"/>
<evidence type="ECO:0000313" key="2">
    <source>
        <dbReference type="Proteomes" id="UP000619788"/>
    </source>
</evidence>
<dbReference type="Proteomes" id="UP000619788">
    <property type="component" value="Unassembled WGS sequence"/>
</dbReference>
<sequence>MRPSSRRPPENPLRRLLDPGLVADEELAIRRGRMVCDKIINGVGDSPHTLREYTMRLFSDEHAQIDAGEVTELLEAAVYVICH</sequence>